<keyword evidence="3" id="KW-1185">Reference proteome</keyword>
<evidence type="ECO:0000313" key="3">
    <source>
        <dbReference type="Proteomes" id="UP000237246"/>
    </source>
</evidence>
<dbReference type="EMBL" id="PPHD01121879">
    <property type="protein sequence ID" value="POI18548.1"/>
    <property type="molecule type" value="Genomic_DNA"/>
</dbReference>
<accession>A0A2P4S389</accession>
<dbReference type="AlphaFoldDB" id="A0A2P4S389"/>
<evidence type="ECO:0000313" key="2">
    <source>
        <dbReference type="EMBL" id="POI18548.1"/>
    </source>
</evidence>
<dbReference type="Proteomes" id="UP000237246">
    <property type="component" value="Unassembled WGS sequence"/>
</dbReference>
<feature type="region of interest" description="Disordered" evidence="1">
    <location>
        <begin position="107"/>
        <end position="149"/>
    </location>
</feature>
<dbReference type="OrthoDB" id="10311912at2759"/>
<feature type="region of interest" description="Disordered" evidence="1">
    <location>
        <begin position="73"/>
        <end position="93"/>
    </location>
</feature>
<comment type="caution">
    <text evidence="2">The sequence shown here is derived from an EMBL/GenBank/DDBJ whole genome shotgun (WGS) entry which is preliminary data.</text>
</comment>
<proteinExistence type="predicted"/>
<protein>
    <submittedName>
        <fullName evidence="2">Uncharacterized protein</fullName>
    </submittedName>
</protein>
<name>A0A2P4S389_BAMTH</name>
<evidence type="ECO:0000256" key="1">
    <source>
        <dbReference type="SAM" id="MobiDB-lite"/>
    </source>
</evidence>
<sequence length="251" mass="26124">MRQMGLTCSSGRCGVTEHMWRRAVTQMDRPLAQSPSGGDVAPPGMSATSSVCFCQPGCPHTPCAPGSTSGLLQAGGSNGSAYRARRSRTGRSDLRISSLEGICNPQPCSGSRLSLQRPTSAGRKPPSASGSPVTHLEAAAPSDETCPTALEAPQNRQGLQEGSHPPFGPWQVLQSVTRSAPGFLNCFLPGHCCSEKVSGPDTQKELGWRTVAAGTPNSLEIYMVCTHAEPSPAPSVTRQEEEVAVKAAGAA</sequence>
<gene>
    <name evidence="2" type="ORF">CIB84_017708</name>
</gene>
<feature type="compositionally biased region" description="Polar residues" evidence="1">
    <location>
        <begin position="107"/>
        <end position="119"/>
    </location>
</feature>
<reference evidence="2 3" key="1">
    <citation type="submission" date="2018-01" db="EMBL/GenBank/DDBJ databases">
        <title>Comparison of the Chinese Bamboo Partridge and Red Junglefowl genome sequences highlights the importance of demography in genome evolution.</title>
        <authorList>
            <person name="Tiley G.P."/>
            <person name="Kimball R.T."/>
            <person name="Braun E.L."/>
            <person name="Burleigh J.G."/>
        </authorList>
    </citation>
    <scope>NUCLEOTIDE SEQUENCE [LARGE SCALE GENOMIC DNA]</scope>
    <source>
        <strain evidence="2">RTK389</strain>
        <tissue evidence="2">Blood</tissue>
    </source>
</reference>
<organism evidence="2 3">
    <name type="scientific">Bambusicola thoracicus</name>
    <name type="common">Chinese bamboo-partridge</name>
    <name type="synonym">Perdix thoracica</name>
    <dbReference type="NCBI Taxonomy" id="9083"/>
    <lineage>
        <taxon>Eukaryota</taxon>
        <taxon>Metazoa</taxon>
        <taxon>Chordata</taxon>
        <taxon>Craniata</taxon>
        <taxon>Vertebrata</taxon>
        <taxon>Euteleostomi</taxon>
        <taxon>Archelosauria</taxon>
        <taxon>Archosauria</taxon>
        <taxon>Dinosauria</taxon>
        <taxon>Saurischia</taxon>
        <taxon>Theropoda</taxon>
        <taxon>Coelurosauria</taxon>
        <taxon>Aves</taxon>
        <taxon>Neognathae</taxon>
        <taxon>Galloanserae</taxon>
        <taxon>Galliformes</taxon>
        <taxon>Phasianidae</taxon>
        <taxon>Perdicinae</taxon>
        <taxon>Bambusicola</taxon>
    </lineage>
</organism>